<dbReference type="GO" id="GO:0004722">
    <property type="term" value="F:protein serine/threonine phosphatase activity"/>
    <property type="evidence" value="ECO:0007669"/>
    <property type="project" value="InterPro"/>
</dbReference>
<reference evidence="9 10" key="1">
    <citation type="submission" date="2016-11" db="EMBL/GenBank/DDBJ databases">
        <title>The macronuclear genome of Stentor coeruleus: a giant cell with tiny introns.</title>
        <authorList>
            <person name="Slabodnick M."/>
            <person name="Ruby J.G."/>
            <person name="Reiff S.B."/>
            <person name="Swart E.C."/>
            <person name="Gosai S."/>
            <person name="Prabakaran S."/>
            <person name="Witkowska E."/>
            <person name="Larue G.E."/>
            <person name="Fisher S."/>
            <person name="Freeman R.M."/>
            <person name="Gunawardena J."/>
            <person name="Chu W."/>
            <person name="Stover N.A."/>
            <person name="Gregory B.D."/>
            <person name="Nowacki M."/>
            <person name="Derisi J."/>
            <person name="Roy S.W."/>
            <person name="Marshall W.F."/>
            <person name="Sood P."/>
        </authorList>
    </citation>
    <scope>NUCLEOTIDE SEQUENCE [LARGE SCALE GENOMIC DNA]</scope>
    <source>
        <strain evidence="9">WM001</strain>
    </source>
</reference>
<evidence type="ECO:0000256" key="5">
    <source>
        <dbReference type="ARBA" id="ARBA00023136"/>
    </source>
</evidence>
<dbReference type="InterPro" id="IPR036457">
    <property type="entry name" value="PPM-type-like_dom_sf"/>
</dbReference>
<evidence type="ECO:0000256" key="4">
    <source>
        <dbReference type="ARBA" id="ARBA00022912"/>
    </source>
</evidence>
<dbReference type="InterPro" id="IPR001932">
    <property type="entry name" value="PPM-type_phosphatase-like_dom"/>
</dbReference>
<evidence type="ECO:0000313" key="9">
    <source>
        <dbReference type="EMBL" id="OMJ80745.1"/>
    </source>
</evidence>
<keyword evidence="3 6" id="KW-0378">Hydrolase</keyword>
<dbReference type="PROSITE" id="PS51746">
    <property type="entry name" value="PPM_2"/>
    <property type="match status" value="1"/>
</dbReference>
<dbReference type="AlphaFoldDB" id="A0A1R2BVY3"/>
<feature type="domain" description="PPM-type phosphatase" evidence="8">
    <location>
        <begin position="69"/>
        <end position="393"/>
    </location>
</feature>
<evidence type="ECO:0000256" key="7">
    <source>
        <dbReference type="SAM" id="MobiDB-lite"/>
    </source>
</evidence>
<dbReference type="EMBL" id="MPUH01000409">
    <property type="protein sequence ID" value="OMJ80745.1"/>
    <property type="molecule type" value="Genomic_DNA"/>
</dbReference>
<dbReference type="InterPro" id="IPR000222">
    <property type="entry name" value="PP2C_BS"/>
</dbReference>
<accession>A0A1R2BVY3</accession>
<keyword evidence="4 6" id="KW-0904">Protein phosphatase</keyword>
<dbReference type="Gene3D" id="3.60.40.10">
    <property type="entry name" value="PPM-type phosphatase domain"/>
    <property type="match status" value="1"/>
</dbReference>
<gene>
    <name evidence="9" type="ORF">SteCoe_18902</name>
</gene>
<dbReference type="PROSITE" id="PS01032">
    <property type="entry name" value="PPM_1"/>
    <property type="match status" value="1"/>
</dbReference>
<protein>
    <recommendedName>
        <fullName evidence="8">PPM-type phosphatase domain-containing protein</fullName>
    </recommendedName>
</protein>
<dbReference type="SMART" id="SM00332">
    <property type="entry name" value="PP2Cc"/>
    <property type="match status" value="1"/>
</dbReference>
<name>A0A1R2BVY3_9CILI</name>
<keyword evidence="2" id="KW-0479">Metal-binding</keyword>
<feature type="region of interest" description="Disordered" evidence="7">
    <location>
        <begin position="405"/>
        <end position="436"/>
    </location>
</feature>
<dbReference type="CDD" id="cd00143">
    <property type="entry name" value="PP2Cc"/>
    <property type="match status" value="1"/>
</dbReference>
<dbReference type="Proteomes" id="UP000187209">
    <property type="component" value="Unassembled WGS sequence"/>
</dbReference>
<evidence type="ECO:0000313" key="10">
    <source>
        <dbReference type="Proteomes" id="UP000187209"/>
    </source>
</evidence>
<dbReference type="GO" id="GO:0016020">
    <property type="term" value="C:membrane"/>
    <property type="evidence" value="ECO:0007669"/>
    <property type="project" value="UniProtKB-SubCell"/>
</dbReference>
<evidence type="ECO:0000256" key="6">
    <source>
        <dbReference type="RuleBase" id="RU003465"/>
    </source>
</evidence>
<keyword evidence="10" id="KW-1185">Reference proteome</keyword>
<dbReference type="PANTHER" id="PTHR47992">
    <property type="entry name" value="PROTEIN PHOSPHATASE"/>
    <property type="match status" value="1"/>
</dbReference>
<comment type="caution">
    <text evidence="9">The sequence shown here is derived from an EMBL/GenBank/DDBJ whole genome shotgun (WGS) entry which is preliminary data.</text>
</comment>
<organism evidence="9 10">
    <name type="scientific">Stentor coeruleus</name>
    <dbReference type="NCBI Taxonomy" id="5963"/>
    <lineage>
        <taxon>Eukaryota</taxon>
        <taxon>Sar</taxon>
        <taxon>Alveolata</taxon>
        <taxon>Ciliophora</taxon>
        <taxon>Postciliodesmatophora</taxon>
        <taxon>Heterotrichea</taxon>
        <taxon>Heterotrichida</taxon>
        <taxon>Stentoridae</taxon>
        <taxon>Stentor</taxon>
    </lineage>
</organism>
<dbReference type="GO" id="GO:0046872">
    <property type="term" value="F:metal ion binding"/>
    <property type="evidence" value="ECO:0007669"/>
    <property type="project" value="UniProtKB-KW"/>
</dbReference>
<proteinExistence type="inferred from homology"/>
<feature type="compositionally biased region" description="Basic and acidic residues" evidence="7">
    <location>
        <begin position="419"/>
        <end position="433"/>
    </location>
</feature>
<dbReference type="InterPro" id="IPR015655">
    <property type="entry name" value="PP2C"/>
</dbReference>
<evidence type="ECO:0000259" key="8">
    <source>
        <dbReference type="PROSITE" id="PS51746"/>
    </source>
</evidence>
<comment type="subcellular location">
    <subcellularLocation>
        <location evidence="1">Membrane</location>
        <topology evidence="1">Peripheral membrane protein</topology>
    </subcellularLocation>
</comment>
<evidence type="ECO:0000256" key="2">
    <source>
        <dbReference type="ARBA" id="ARBA00022723"/>
    </source>
</evidence>
<evidence type="ECO:0000256" key="3">
    <source>
        <dbReference type="ARBA" id="ARBA00022801"/>
    </source>
</evidence>
<dbReference type="Pfam" id="PF00481">
    <property type="entry name" value="PP2C"/>
    <property type="match status" value="1"/>
</dbReference>
<dbReference type="SUPFAM" id="SSF81606">
    <property type="entry name" value="PP2C-like"/>
    <property type="match status" value="1"/>
</dbReference>
<comment type="similarity">
    <text evidence="6">Belongs to the PP2C family.</text>
</comment>
<sequence length="447" mass="50440">MGSCALTKSDKIKSIIPAIQLQYSRQALIKIRNRHKNSKNTEFTEVAFHLSEPLKAFSDSVYINNNTFQLSYAVIPGLDPRHDQEKQCQDNCFTISNEDCIFLGLYDGHGVNGGKVSSFCSELAQNLFSVFTSFPDPIEFLQYVTNKCEVELEKSQIDAKLSGSTQVLILYVNSKIYCATLGDSRAVLATSSPPDLVPEPYNGVFHMNPVLIEVKQRRNSIFNKYITPVQLTFDQKPDLPEELYRITQCGGRVDQMKNSSGQGIGPFRVWEMNANYPGLSVSRALGDFNCKKLGVSAEPICSTHTVIEHDYFIVIASDGIWDVMDNEDVVNFIENYRIICKRKTRNSVVGHLVNPSNSCIAQMLCEEARVRWFSIIKEEDVSIDDISCIILELKETPLKVMMKFRSQTKSTESAQDENENNKIEGHYNRDPRRGSLMIPTTITPVLI</sequence>
<evidence type="ECO:0000256" key="1">
    <source>
        <dbReference type="ARBA" id="ARBA00004170"/>
    </source>
</evidence>
<keyword evidence="5" id="KW-0472">Membrane</keyword>
<dbReference type="OrthoDB" id="10264738at2759"/>